<comment type="cofactor">
    <cofactor evidence="1">
        <name>Zn(2+)</name>
        <dbReference type="ChEBI" id="CHEBI:29105"/>
    </cofactor>
</comment>
<evidence type="ECO:0000259" key="9">
    <source>
        <dbReference type="Pfam" id="PF00962"/>
    </source>
</evidence>
<sequence length="339" mass="38809">MAPTTDLVDFCVRLPKVELHAHINGSISPKTMHQLMDRKRAMGTMNEELAAFQVPDSLERIDDFFALFKYIYQLTEDEEAIRITTRNIIDEFAADGVKYLELRTTPRRNPSTGMTKESYLAAVLSVINEPRDDIIVRLIVSIDRRNTLEEAYEAVDLATKFRSQNVVAIDLCGDVSKGSFAALKPAFDKAKSLGFKITLHFNEIKENMVEAPDLLAFGPDRLGHATFLDDASRQHIYGNNIPVEICMTSNVVSKTVDSYETHHVKDLLKENHSFVLCTDDKGVFFSDLSNEYVICSDTFKMNKEELFESSYRAIDYIFADTKTKEQLKLKWNEWRMQEF</sequence>
<evidence type="ECO:0000256" key="3">
    <source>
        <dbReference type="ARBA" id="ARBA00011245"/>
    </source>
</evidence>
<dbReference type="InterPro" id="IPR032466">
    <property type="entry name" value="Metal_Hydrolase"/>
</dbReference>
<keyword evidence="7" id="KW-0546">Nucleotide metabolism</keyword>
<feature type="domain" description="Adenosine deaminase" evidence="9">
    <location>
        <begin position="15"/>
        <end position="328"/>
    </location>
</feature>
<evidence type="ECO:0000256" key="4">
    <source>
        <dbReference type="ARBA" id="ARBA00022723"/>
    </source>
</evidence>
<comment type="similarity">
    <text evidence="2">Belongs to the metallo-dependent hydrolases superfamily. Adenosine and AMP deaminases family.</text>
</comment>
<dbReference type="OrthoDB" id="272271at2759"/>
<evidence type="ECO:0000256" key="7">
    <source>
        <dbReference type="ARBA" id="ARBA00023080"/>
    </source>
</evidence>
<protein>
    <recommendedName>
        <fullName evidence="9">Adenosine deaminase domain-containing protein</fullName>
    </recommendedName>
</protein>
<evidence type="ECO:0000256" key="2">
    <source>
        <dbReference type="ARBA" id="ARBA00006676"/>
    </source>
</evidence>
<dbReference type="InterPro" id="IPR001365">
    <property type="entry name" value="A_deaminase_dom"/>
</dbReference>
<dbReference type="GO" id="GO:0046872">
    <property type="term" value="F:metal ion binding"/>
    <property type="evidence" value="ECO:0007669"/>
    <property type="project" value="UniProtKB-KW"/>
</dbReference>
<organism evidence="10">
    <name type="scientific">Lichtheimia ramosa</name>
    <dbReference type="NCBI Taxonomy" id="688394"/>
    <lineage>
        <taxon>Eukaryota</taxon>
        <taxon>Fungi</taxon>
        <taxon>Fungi incertae sedis</taxon>
        <taxon>Mucoromycota</taxon>
        <taxon>Mucoromycotina</taxon>
        <taxon>Mucoromycetes</taxon>
        <taxon>Mucorales</taxon>
        <taxon>Lichtheimiaceae</taxon>
        <taxon>Lichtheimia</taxon>
    </lineage>
</organism>
<dbReference type="GO" id="GO:0046103">
    <property type="term" value="P:inosine biosynthetic process"/>
    <property type="evidence" value="ECO:0007669"/>
    <property type="project" value="TreeGrafter"/>
</dbReference>
<evidence type="ECO:0000256" key="1">
    <source>
        <dbReference type="ARBA" id="ARBA00001947"/>
    </source>
</evidence>
<keyword evidence="6" id="KW-0862">Zinc</keyword>
<dbReference type="InterPro" id="IPR006330">
    <property type="entry name" value="Ado/ade_deaminase"/>
</dbReference>
<dbReference type="GO" id="GO:0009117">
    <property type="term" value="P:nucleotide metabolic process"/>
    <property type="evidence" value="ECO:0007669"/>
    <property type="project" value="UniProtKB-KW"/>
</dbReference>
<dbReference type="AlphaFoldDB" id="A0A077WHZ1"/>
<dbReference type="Pfam" id="PF00962">
    <property type="entry name" value="A_deaminase"/>
    <property type="match status" value="1"/>
</dbReference>
<dbReference type="PANTHER" id="PTHR11409:SF42">
    <property type="entry name" value="ADENOSINE DEAMINASE-LIKE PROTEIN"/>
    <property type="match status" value="1"/>
</dbReference>
<dbReference type="SUPFAM" id="SSF51556">
    <property type="entry name" value="Metallo-dependent hydrolases"/>
    <property type="match status" value="1"/>
</dbReference>
<dbReference type="FunFam" id="3.20.20.140:FF:000033">
    <property type="entry name" value="Adenosine deaminase-like protein"/>
    <property type="match status" value="1"/>
</dbReference>
<dbReference type="CDD" id="cd00443">
    <property type="entry name" value="ADA_AMPD"/>
    <property type="match status" value="1"/>
</dbReference>
<comment type="catalytic activity">
    <reaction evidence="8">
        <text>N(6)-methyl-AMP + H2O + H(+) = IMP + methylamine</text>
        <dbReference type="Rhea" id="RHEA:16001"/>
        <dbReference type="ChEBI" id="CHEBI:15377"/>
        <dbReference type="ChEBI" id="CHEBI:15378"/>
        <dbReference type="ChEBI" id="CHEBI:58053"/>
        <dbReference type="ChEBI" id="CHEBI:59338"/>
        <dbReference type="ChEBI" id="CHEBI:144842"/>
    </reaction>
    <physiologicalReaction direction="left-to-right" evidence="8">
        <dbReference type="Rhea" id="RHEA:16002"/>
    </physiologicalReaction>
</comment>
<dbReference type="GO" id="GO:0006154">
    <property type="term" value="P:adenosine catabolic process"/>
    <property type="evidence" value="ECO:0007669"/>
    <property type="project" value="TreeGrafter"/>
</dbReference>
<evidence type="ECO:0000256" key="8">
    <source>
        <dbReference type="ARBA" id="ARBA00048787"/>
    </source>
</evidence>
<dbReference type="EMBL" id="LK023319">
    <property type="protein sequence ID" value="CDS06237.1"/>
    <property type="molecule type" value="Genomic_DNA"/>
</dbReference>
<gene>
    <name evidence="10" type="ORF">LRAMOSA08765</name>
</gene>
<evidence type="ECO:0000256" key="5">
    <source>
        <dbReference type="ARBA" id="ARBA00022801"/>
    </source>
</evidence>
<dbReference type="GO" id="GO:0004000">
    <property type="term" value="F:adenosine deaminase activity"/>
    <property type="evidence" value="ECO:0007669"/>
    <property type="project" value="TreeGrafter"/>
</dbReference>
<accession>A0A077WHZ1</accession>
<dbReference type="Gene3D" id="3.20.20.140">
    <property type="entry name" value="Metal-dependent hydrolases"/>
    <property type="match status" value="1"/>
</dbReference>
<proteinExistence type="inferred from homology"/>
<name>A0A077WHZ1_9FUNG</name>
<comment type="subunit">
    <text evidence="3">Monomer.</text>
</comment>
<keyword evidence="5" id="KW-0378">Hydrolase</keyword>
<evidence type="ECO:0000256" key="6">
    <source>
        <dbReference type="ARBA" id="ARBA00022833"/>
    </source>
</evidence>
<keyword evidence="4" id="KW-0479">Metal-binding</keyword>
<dbReference type="PANTHER" id="PTHR11409">
    <property type="entry name" value="ADENOSINE DEAMINASE"/>
    <property type="match status" value="1"/>
</dbReference>
<evidence type="ECO:0000313" key="10">
    <source>
        <dbReference type="EMBL" id="CDS06237.1"/>
    </source>
</evidence>
<reference evidence="10" key="1">
    <citation type="journal article" date="2014" name="Genome Announc.">
        <title>De novo whole-genome sequence and genome annotation of Lichtheimia ramosa.</title>
        <authorList>
            <person name="Linde J."/>
            <person name="Schwartze V."/>
            <person name="Binder U."/>
            <person name="Lass-Florl C."/>
            <person name="Voigt K."/>
            <person name="Horn F."/>
        </authorList>
    </citation>
    <scope>NUCLEOTIDE SEQUENCE</scope>
    <source>
        <strain evidence="10">JMRC FSU:6197</strain>
    </source>
</reference>